<keyword evidence="2" id="KW-1133">Transmembrane helix</keyword>
<dbReference type="AlphaFoldDB" id="A0A250X569"/>
<dbReference type="InterPro" id="IPR005069">
    <property type="entry name" value="Nucl-diP-sugar_transferase"/>
</dbReference>
<evidence type="ECO:0000313" key="5">
    <source>
        <dbReference type="Proteomes" id="UP000232323"/>
    </source>
</evidence>
<accession>A0A250X569</accession>
<keyword evidence="2" id="KW-0472">Membrane</keyword>
<evidence type="ECO:0000259" key="3">
    <source>
        <dbReference type="PROSITE" id="PS50222"/>
    </source>
</evidence>
<dbReference type="PROSITE" id="PS00018">
    <property type="entry name" value="EF_HAND_1"/>
    <property type="match status" value="1"/>
</dbReference>
<keyword evidence="2" id="KW-0812">Transmembrane</keyword>
<evidence type="ECO:0000256" key="2">
    <source>
        <dbReference type="SAM" id="Phobius"/>
    </source>
</evidence>
<comment type="caution">
    <text evidence="4">The sequence shown here is derived from an EMBL/GenBank/DDBJ whole genome shotgun (WGS) entry which is preliminary data.</text>
</comment>
<keyword evidence="5" id="KW-1185">Reference proteome</keyword>
<sequence>MGAQNKILFLGTVAFICVSIFFLVMTNHTHLPDYLTKTSDSRSAASSIANEMVGSAKLDPSKPAMFASRVIEHGAFNKYDRDNDHQLNEKEFHSFLVDLAASRLLPERGQIFPKSSGATSQQQIARNSTSTESTETQVSKEADASSGTVSVNKTADMNSVVASTTPGLCPELSKELIQSFSHQGTIMLTVCDWRIFETFGINWMKHLNGLGVKYYIVGATDKKTADFLSGQGNHPCFKFFEEGVEASSQKEYKYGDDHYRAATWRKVTVVEKIVDWGFNVIHSDVDVVWFRDPLPYFLGEPCKEVDVATSTDLISTSNPKGDEGLEVAIHQHVNLNTGIYFVKASEGGRHFMKQWADLRVQMKGINDQVGLYKYIREAPIKIDHPLRRMNIPGGARVGLLSVSVLLNGYSYFIPRLHEAQNVKPLGIHMTWLPLSREGKFHRMRDGMLYHDAPSYYKEPMFLAADLDFPPTPEGYNEWMDTEAMIQYHLRAMDKQLIQVYRVMAIATMLNRTLILPNMQCFCYKNWFMMDQCRIPGDKVTVFPMECHLDQWLRPKVLYNYGSQIVGQDGAQAFTFREHTFLDNPRFPGELRKEELTVVPGEEPCPADGQKTCSAQPVTTNDRGQRVVLVPKSLRQKQLLSVLQPHRDVKILRIQKPMRLFGGFEDIKLKESFEIFADKVSSNWCCRDKPFIAKGMKEKEKLAITESLTNRVFLDDKKTPMADPPW</sequence>
<feature type="compositionally biased region" description="Polar residues" evidence="1">
    <location>
        <begin position="116"/>
        <end position="127"/>
    </location>
</feature>
<evidence type="ECO:0000313" key="4">
    <source>
        <dbReference type="EMBL" id="GAX78237.1"/>
    </source>
</evidence>
<feature type="region of interest" description="Disordered" evidence="1">
    <location>
        <begin position="111"/>
        <end position="149"/>
    </location>
</feature>
<dbReference type="Proteomes" id="UP000232323">
    <property type="component" value="Unassembled WGS sequence"/>
</dbReference>
<dbReference type="PANTHER" id="PTHR46936:SF1">
    <property type="entry name" value="ARABINOSYLTRANSFERASE XEG113"/>
    <property type="match status" value="1"/>
</dbReference>
<dbReference type="InterPro" id="IPR053250">
    <property type="entry name" value="Glycosyltransferase_77"/>
</dbReference>
<dbReference type="InterPro" id="IPR018247">
    <property type="entry name" value="EF_Hand_1_Ca_BS"/>
</dbReference>
<evidence type="ECO:0000256" key="1">
    <source>
        <dbReference type="SAM" id="MobiDB-lite"/>
    </source>
</evidence>
<dbReference type="GO" id="GO:0052636">
    <property type="term" value="F:arabinosyltransferase activity"/>
    <property type="evidence" value="ECO:0007669"/>
    <property type="project" value="TreeGrafter"/>
</dbReference>
<dbReference type="Pfam" id="PF03407">
    <property type="entry name" value="Nucleotid_trans"/>
    <property type="match status" value="1"/>
</dbReference>
<dbReference type="PROSITE" id="PS50222">
    <property type="entry name" value="EF_HAND_2"/>
    <property type="match status" value="1"/>
</dbReference>
<organism evidence="4 5">
    <name type="scientific">Chlamydomonas eustigma</name>
    <dbReference type="NCBI Taxonomy" id="1157962"/>
    <lineage>
        <taxon>Eukaryota</taxon>
        <taxon>Viridiplantae</taxon>
        <taxon>Chlorophyta</taxon>
        <taxon>core chlorophytes</taxon>
        <taxon>Chlorophyceae</taxon>
        <taxon>CS clade</taxon>
        <taxon>Chlamydomonadales</taxon>
        <taxon>Chlamydomonadaceae</taxon>
        <taxon>Chlamydomonas</taxon>
    </lineage>
</organism>
<dbReference type="GO" id="GO:0005794">
    <property type="term" value="C:Golgi apparatus"/>
    <property type="evidence" value="ECO:0007669"/>
    <property type="project" value="TreeGrafter"/>
</dbReference>
<feature type="domain" description="EF-hand" evidence="3">
    <location>
        <begin position="75"/>
        <end position="102"/>
    </location>
</feature>
<protein>
    <recommendedName>
        <fullName evidence="3">EF-hand domain-containing protein</fullName>
    </recommendedName>
</protein>
<dbReference type="InterPro" id="IPR002048">
    <property type="entry name" value="EF_hand_dom"/>
</dbReference>
<dbReference type="GO" id="GO:0005509">
    <property type="term" value="F:calcium ion binding"/>
    <property type="evidence" value="ECO:0007669"/>
    <property type="project" value="InterPro"/>
</dbReference>
<dbReference type="EMBL" id="BEGY01000030">
    <property type="protein sequence ID" value="GAX78237.1"/>
    <property type="molecule type" value="Genomic_DNA"/>
</dbReference>
<dbReference type="OrthoDB" id="540503at2759"/>
<dbReference type="PANTHER" id="PTHR46936">
    <property type="entry name" value="ARABINOSYLTRANSFERASE XEG113"/>
    <property type="match status" value="1"/>
</dbReference>
<dbReference type="GO" id="GO:0052325">
    <property type="term" value="P:cell wall pectin biosynthetic process"/>
    <property type="evidence" value="ECO:0007669"/>
    <property type="project" value="TreeGrafter"/>
</dbReference>
<gene>
    <name evidence="4" type="ORF">CEUSTIGMA_g5679.t1</name>
</gene>
<name>A0A250X569_9CHLO</name>
<reference evidence="4 5" key="1">
    <citation type="submission" date="2017-08" db="EMBL/GenBank/DDBJ databases">
        <title>Acidophilic green algal genome provides insights into adaptation to an acidic environment.</title>
        <authorList>
            <person name="Hirooka S."/>
            <person name="Hirose Y."/>
            <person name="Kanesaki Y."/>
            <person name="Higuchi S."/>
            <person name="Fujiwara T."/>
            <person name="Onuma R."/>
            <person name="Era A."/>
            <person name="Ohbayashi R."/>
            <person name="Uzuka A."/>
            <person name="Nozaki H."/>
            <person name="Yoshikawa H."/>
            <person name="Miyagishima S.Y."/>
        </authorList>
    </citation>
    <scope>NUCLEOTIDE SEQUENCE [LARGE SCALE GENOMIC DNA]</scope>
    <source>
        <strain evidence="4 5">NIES-2499</strain>
    </source>
</reference>
<feature type="transmembrane region" description="Helical" evidence="2">
    <location>
        <begin position="7"/>
        <end position="25"/>
    </location>
</feature>
<proteinExistence type="predicted"/>